<keyword evidence="5 8" id="KW-1133">Transmembrane helix</keyword>
<reference evidence="11 12" key="1">
    <citation type="submission" date="2024-06" db="EMBL/GenBank/DDBJ databases">
        <authorList>
            <person name="Lee S.D."/>
        </authorList>
    </citation>
    <scope>NUCLEOTIDE SEQUENCE [LARGE SCALE GENOMIC DNA]</scope>
    <source>
        <strain evidence="11 12">N1-10</strain>
    </source>
</reference>
<feature type="region of interest" description="Disordered" evidence="7">
    <location>
        <begin position="1"/>
        <end position="22"/>
    </location>
</feature>
<gene>
    <name evidence="11" type="ORF">ABUW04_32120</name>
</gene>
<proteinExistence type="predicted"/>
<dbReference type="PANTHER" id="PTHR43394:SF1">
    <property type="entry name" value="ATP-BINDING CASSETTE SUB-FAMILY B MEMBER 10, MITOCHONDRIAL"/>
    <property type="match status" value="1"/>
</dbReference>
<dbReference type="InterPro" id="IPR011527">
    <property type="entry name" value="ABC1_TM_dom"/>
</dbReference>
<evidence type="ECO:0000256" key="1">
    <source>
        <dbReference type="ARBA" id="ARBA00004651"/>
    </source>
</evidence>
<evidence type="ECO:0000313" key="11">
    <source>
        <dbReference type="EMBL" id="MFC1442905.1"/>
    </source>
</evidence>
<dbReference type="Pfam" id="PF00005">
    <property type="entry name" value="ABC_tran"/>
    <property type="match status" value="1"/>
</dbReference>
<dbReference type="Proteomes" id="UP001592581">
    <property type="component" value="Unassembled WGS sequence"/>
</dbReference>
<keyword evidence="4 11" id="KW-0067">ATP-binding</keyword>
<dbReference type="SMART" id="SM00382">
    <property type="entry name" value="AAA"/>
    <property type="match status" value="1"/>
</dbReference>
<dbReference type="PANTHER" id="PTHR43394">
    <property type="entry name" value="ATP-DEPENDENT PERMEASE MDL1, MITOCHONDRIAL"/>
    <property type="match status" value="1"/>
</dbReference>
<dbReference type="SUPFAM" id="SSF52540">
    <property type="entry name" value="P-loop containing nucleoside triphosphate hydrolases"/>
    <property type="match status" value="1"/>
</dbReference>
<protein>
    <submittedName>
        <fullName evidence="11">ABC transporter ATP-binding protein</fullName>
    </submittedName>
</protein>
<evidence type="ECO:0000256" key="6">
    <source>
        <dbReference type="ARBA" id="ARBA00023136"/>
    </source>
</evidence>
<keyword evidence="6 8" id="KW-0472">Membrane</keyword>
<dbReference type="GO" id="GO:0005524">
    <property type="term" value="F:ATP binding"/>
    <property type="evidence" value="ECO:0007669"/>
    <property type="project" value="UniProtKB-KW"/>
</dbReference>
<evidence type="ECO:0000256" key="3">
    <source>
        <dbReference type="ARBA" id="ARBA00022741"/>
    </source>
</evidence>
<evidence type="ECO:0000256" key="4">
    <source>
        <dbReference type="ARBA" id="ARBA00022840"/>
    </source>
</evidence>
<feature type="transmembrane region" description="Helical" evidence="8">
    <location>
        <begin position="111"/>
        <end position="132"/>
    </location>
</feature>
<keyword evidence="2 8" id="KW-0812">Transmembrane</keyword>
<accession>A0ABV6XXA6</accession>
<keyword evidence="3" id="KW-0547">Nucleotide-binding</keyword>
<dbReference type="EMBL" id="JBEUKS010000014">
    <property type="protein sequence ID" value="MFC1442905.1"/>
    <property type="molecule type" value="Genomic_DNA"/>
</dbReference>
<dbReference type="InterPro" id="IPR039421">
    <property type="entry name" value="Type_1_exporter"/>
</dbReference>
<dbReference type="SUPFAM" id="SSF90123">
    <property type="entry name" value="ABC transporter transmembrane region"/>
    <property type="match status" value="1"/>
</dbReference>
<evidence type="ECO:0000256" key="8">
    <source>
        <dbReference type="SAM" id="Phobius"/>
    </source>
</evidence>
<feature type="compositionally biased region" description="Acidic residues" evidence="7">
    <location>
        <begin position="7"/>
        <end position="16"/>
    </location>
</feature>
<feature type="domain" description="ABC transporter" evidence="9">
    <location>
        <begin position="393"/>
        <end position="632"/>
    </location>
</feature>
<evidence type="ECO:0000259" key="9">
    <source>
        <dbReference type="PROSITE" id="PS50893"/>
    </source>
</evidence>
<feature type="transmembrane region" description="Helical" evidence="8">
    <location>
        <begin position="299"/>
        <end position="322"/>
    </location>
</feature>
<evidence type="ECO:0000259" key="10">
    <source>
        <dbReference type="PROSITE" id="PS50929"/>
    </source>
</evidence>
<dbReference type="Gene3D" id="1.20.1560.10">
    <property type="entry name" value="ABC transporter type 1, transmembrane domain"/>
    <property type="match status" value="1"/>
</dbReference>
<organism evidence="11 12">
    <name type="scientific">Streptacidiphilus jeojiensis</name>
    <dbReference type="NCBI Taxonomy" id="3229225"/>
    <lineage>
        <taxon>Bacteria</taxon>
        <taxon>Bacillati</taxon>
        <taxon>Actinomycetota</taxon>
        <taxon>Actinomycetes</taxon>
        <taxon>Kitasatosporales</taxon>
        <taxon>Streptomycetaceae</taxon>
        <taxon>Streptacidiphilus</taxon>
    </lineage>
</organism>
<evidence type="ECO:0000313" key="12">
    <source>
        <dbReference type="Proteomes" id="UP001592581"/>
    </source>
</evidence>
<dbReference type="CDD" id="cd03228">
    <property type="entry name" value="ABCC_MRP_Like"/>
    <property type="match status" value="1"/>
</dbReference>
<evidence type="ECO:0000256" key="7">
    <source>
        <dbReference type="SAM" id="MobiDB-lite"/>
    </source>
</evidence>
<dbReference type="Gene3D" id="3.40.50.300">
    <property type="entry name" value="P-loop containing nucleotide triphosphate hydrolases"/>
    <property type="match status" value="1"/>
</dbReference>
<comment type="caution">
    <text evidence="11">The sequence shown here is derived from an EMBL/GenBank/DDBJ whole genome shotgun (WGS) entry which is preliminary data.</text>
</comment>
<dbReference type="InterPro" id="IPR036640">
    <property type="entry name" value="ABC1_TM_sf"/>
</dbReference>
<dbReference type="InterPro" id="IPR003593">
    <property type="entry name" value="AAA+_ATPase"/>
</dbReference>
<dbReference type="RefSeq" id="WP_380568001.1">
    <property type="nucleotide sequence ID" value="NZ_JBEUKS010000014.1"/>
</dbReference>
<evidence type="ECO:0000256" key="2">
    <source>
        <dbReference type="ARBA" id="ARBA00022692"/>
    </source>
</evidence>
<comment type="subcellular location">
    <subcellularLocation>
        <location evidence="1">Cell membrane</location>
        <topology evidence="1">Multi-pass membrane protein</topology>
    </subcellularLocation>
</comment>
<dbReference type="InterPro" id="IPR003439">
    <property type="entry name" value="ABC_transporter-like_ATP-bd"/>
</dbReference>
<keyword evidence="12" id="KW-1185">Reference proteome</keyword>
<dbReference type="PROSITE" id="PS50929">
    <property type="entry name" value="ABC_TM1F"/>
    <property type="match status" value="1"/>
</dbReference>
<evidence type="ECO:0000256" key="5">
    <source>
        <dbReference type="ARBA" id="ARBA00022989"/>
    </source>
</evidence>
<sequence>MTTTVTEQEEPQEPEETPAAAQSEVLRWAHPGGDSDEIPEHINLGAMRRRLPRLVRTSFALAWQVDRRRTALLMFCQLASGLLSALGLFVTTKALQSVIAAASQPSRLHQALPSVIVLAAAAGVRALLGIVIQAQSQRLSPRMQREVGHRLLAAGTRTEMATYDRPGFADSYDQAERGVDQAQMAIGQTQNLVSSTATLVSAAVVVGTLYPLLLPLLALAAVPQIATSLRAERVTYVANVATFRDRRVLYLLRWYMVAKDQADQIRTDTLVPFLLGQYRAAGERVDRTTDKAVSQRARITLTGALASGGASAVLWAALWLLLDTGRISTAVAGTAVFALRSAFGGLQGIVGFGSDLLRTGFYLDDAERFVEQAQREQIGAVRGTIKPERPHCIELKDVTFRYPGSEKATLHGINFTVRRGEVVAVVGENGSGKTTLMKLLCGLNLPTTGNVTWDGTPLQELDADAVWRLCSIVPQEFARWPLTARDNITLGQPRPDGDDAVHRAAEASGADDVIATLRSGLDTLLAREMWGGVALSSGQWQRLAVARADHRDAALMVMDEPTSDLDARAEHRIFTGLRALAADRAIVLVTHNLTNTAVADRIVCIERGRIVQQGTYRALTTEPGLFRDLWQLQQDRHFGAASS</sequence>
<dbReference type="PROSITE" id="PS50893">
    <property type="entry name" value="ABC_TRANSPORTER_2"/>
    <property type="match status" value="1"/>
</dbReference>
<feature type="domain" description="ABC transmembrane type-1" evidence="10">
    <location>
        <begin position="71"/>
        <end position="358"/>
    </location>
</feature>
<name>A0ABV6XXA6_9ACTN</name>
<dbReference type="InterPro" id="IPR027417">
    <property type="entry name" value="P-loop_NTPase"/>
</dbReference>
<feature type="transmembrane region" description="Helical" evidence="8">
    <location>
        <begin position="71"/>
        <end position="91"/>
    </location>
</feature>